<feature type="region of interest" description="Disordered" evidence="1">
    <location>
        <begin position="1"/>
        <end position="199"/>
    </location>
</feature>
<feature type="non-terminal residue" evidence="2">
    <location>
        <position position="1"/>
    </location>
</feature>
<sequence>FLLHNIARSTPARYEEEHGEQQEEGETEEAEEEEEEEEEEESRAAASLAPPPIGSAELGSQAGSSRAGGIETSPRGRAAGLGPSGAQGCIIHVRNRPPTNAEPAGRPGAHRPATPTGLRGLRSGRWPEEPQVRSEAPVFPKVTLRSPVGNLGEARGKLLDNQGAPSPSPTKRVPPSAPRRYRARAAEHESALSATIVPS</sequence>
<evidence type="ECO:0000313" key="3">
    <source>
        <dbReference type="Proteomes" id="UP001189429"/>
    </source>
</evidence>
<protein>
    <submittedName>
        <fullName evidence="2">Uncharacterized protein</fullName>
    </submittedName>
</protein>
<comment type="caution">
    <text evidence="2">The sequence shown here is derived from an EMBL/GenBank/DDBJ whole genome shotgun (WGS) entry which is preliminary data.</text>
</comment>
<proteinExistence type="predicted"/>
<dbReference type="Proteomes" id="UP001189429">
    <property type="component" value="Unassembled WGS sequence"/>
</dbReference>
<feature type="compositionally biased region" description="Acidic residues" evidence="1">
    <location>
        <begin position="22"/>
        <end position="41"/>
    </location>
</feature>
<evidence type="ECO:0000313" key="2">
    <source>
        <dbReference type="EMBL" id="CAK0870767.1"/>
    </source>
</evidence>
<dbReference type="EMBL" id="CAUYUJ010016994">
    <property type="protein sequence ID" value="CAK0870767.1"/>
    <property type="molecule type" value="Genomic_DNA"/>
</dbReference>
<evidence type="ECO:0000256" key="1">
    <source>
        <dbReference type="SAM" id="MobiDB-lite"/>
    </source>
</evidence>
<name>A0ABN9VCG7_9DINO</name>
<reference evidence="2" key="1">
    <citation type="submission" date="2023-10" db="EMBL/GenBank/DDBJ databases">
        <authorList>
            <person name="Chen Y."/>
            <person name="Shah S."/>
            <person name="Dougan E. K."/>
            <person name="Thang M."/>
            <person name="Chan C."/>
        </authorList>
    </citation>
    <scope>NUCLEOTIDE SEQUENCE [LARGE SCALE GENOMIC DNA]</scope>
</reference>
<keyword evidence="3" id="KW-1185">Reference proteome</keyword>
<accession>A0ABN9VCG7</accession>
<gene>
    <name evidence="2" type="ORF">PCOR1329_LOCUS56780</name>
</gene>
<organism evidence="2 3">
    <name type="scientific">Prorocentrum cordatum</name>
    <dbReference type="NCBI Taxonomy" id="2364126"/>
    <lineage>
        <taxon>Eukaryota</taxon>
        <taxon>Sar</taxon>
        <taxon>Alveolata</taxon>
        <taxon>Dinophyceae</taxon>
        <taxon>Prorocentrales</taxon>
        <taxon>Prorocentraceae</taxon>
        <taxon>Prorocentrum</taxon>
    </lineage>
</organism>